<sequence>MGLLDSILGKNKGEKQEGNVVKWIPLTAVSQLDNIVEVSKTNKAIIFKHSTRCSISASVLNKFEKKIGEGYQLYFLDLINHRDVSNAIAEQFNIVHESPQAILLENGKVSQQASHYEILELDL</sequence>
<dbReference type="RefSeq" id="WP_068826660.1">
    <property type="nucleotide sequence ID" value="NZ_CP014224.1"/>
</dbReference>
<protein>
    <submittedName>
        <fullName evidence="1">General stress protein</fullName>
    </submittedName>
</protein>
<dbReference type="NCBIfam" id="TIGR04019">
    <property type="entry name" value="B_thiol_YtxJ"/>
    <property type="match status" value="1"/>
</dbReference>
<name>A0A1B1Y6U6_9FLAO</name>
<reference evidence="1 2" key="1">
    <citation type="submission" date="2016-02" db="EMBL/GenBank/DDBJ databases">
        <authorList>
            <person name="Wen L."/>
            <person name="He K."/>
            <person name="Yang H."/>
        </authorList>
    </citation>
    <scope>NUCLEOTIDE SEQUENCE [LARGE SCALE GENOMIC DNA]</scope>
    <source>
        <strain evidence="1 2">CZ1127</strain>
    </source>
</reference>
<dbReference type="AlphaFoldDB" id="A0A1B1Y6U6"/>
<dbReference type="Gene3D" id="3.40.30.10">
    <property type="entry name" value="Glutaredoxin"/>
    <property type="match status" value="1"/>
</dbReference>
<dbReference type="Pfam" id="PF11009">
    <property type="entry name" value="BrxC"/>
    <property type="match status" value="1"/>
</dbReference>
<dbReference type="EMBL" id="CP014224">
    <property type="protein sequence ID" value="ANW96485.1"/>
    <property type="molecule type" value="Genomic_DNA"/>
</dbReference>
<evidence type="ECO:0000313" key="2">
    <source>
        <dbReference type="Proteomes" id="UP000092967"/>
    </source>
</evidence>
<dbReference type="Proteomes" id="UP000092967">
    <property type="component" value="Chromosome"/>
</dbReference>
<dbReference type="OrthoDB" id="677051at2"/>
<evidence type="ECO:0000313" key="1">
    <source>
        <dbReference type="EMBL" id="ANW96485.1"/>
    </source>
</evidence>
<organism evidence="1 2">
    <name type="scientific">Wenyingzhuangia fucanilytica</name>
    <dbReference type="NCBI Taxonomy" id="1790137"/>
    <lineage>
        <taxon>Bacteria</taxon>
        <taxon>Pseudomonadati</taxon>
        <taxon>Bacteroidota</taxon>
        <taxon>Flavobacteriia</taxon>
        <taxon>Flavobacteriales</taxon>
        <taxon>Flavobacteriaceae</taxon>
        <taxon>Wenyingzhuangia</taxon>
    </lineage>
</organism>
<proteinExistence type="predicted"/>
<keyword evidence="2" id="KW-1185">Reference proteome</keyword>
<dbReference type="InterPro" id="IPR022551">
    <property type="entry name" value="BrxC"/>
</dbReference>
<dbReference type="STRING" id="1790137.AXE80_09420"/>
<gene>
    <name evidence="1" type="ORF">AXE80_09420</name>
</gene>
<dbReference type="KEGG" id="wfu:AXE80_09420"/>
<accession>A0A1B1Y6U6</accession>